<dbReference type="Gene3D" id="3.30.460.10">
    <property type="entry name" value="Beta Polymerase, domain 2"/>
    <property type="match status" value="2"/>
</dbReference>
<evidence type="ECO:0000313" key="2">
    <source>
        <dbReference type="EMBL" id="PLT44334.1"/>
    </source>
</evidence>
<protein>
    <submittedName>
        <fullName evidence="2">Aminoglycoside 6-adenylyltransferase</fullName>
        <ecNumber evidence="2">2.7.7.-</ecNumber>
    </submittedName>
</protein>
<dbReference type="InterPro" id="IPR043519">
    <property type="entry name" value="NT_sf"/>
</dbReference>
<comment type="caution">
    <text evidence="2">The sequence shown here is derived from an EMBL/GenBank/DDBJ whole genome shotgun (WGS) entry which is preliminary data.</text>
</comment>
<dbReference type="SUPFAM" id="SSF81301">
    <property type="entry name" value="Nucleotidyltransferase"/>
    <property type="match status" value="2"/>
</dbReference>
<organism evidence="2 3">
    <name type="scientific">Paenibacillus pasadenensis</name>
    <dbReference type="NCBI Taxonomy" id="217090"/>
    <lineage>
        <taxon>Bacteria</taxon>
        <taxon>Bacillati</taxon>
        <taxon>Bacillota</taxon>
        <taxon>Bacilli</taxon>
        <taxon>Bacillales</taxon>
        <taxon>Paenibacillaceae</taxon>
        <taxon>Paenibacillus</taxon>
    </lineage>
</organism>
<keyword evidence="3" id="KW-1185">Reference proteome</keyword>
<keyword evidence="2" id="KW-0548">Nucleotidyltransferase</keyword>
<dbReference type="Proteomes" id="UP000234789">
    <property type="component" value="Unassembled WGS sequence"/>
</dbReference>
<reference evidence="2 3" key="1">
    <citation type="submission" date="2017-05" db="EMBL/GenBank/DDBJ databases">
        <title>Functional genome analysis of Paenibacillus pasadenensis strain R16: insights on endophytic life style and antifungal activity.</title>
        <authorList>
            <person name="Passera A."/>
            <person name="Marcolungo L."/>
            <person name="Casati P."/>
            <person name="Brasca M."/>
            <person name="Quaglino F."/>
            <person name="Delledonne M."/>
        </authorList>
    </citation>
    <scope>NUCLEOTIDE SEQUENCE [LARGE SCALE GENOMIC DNA]</scope>
    <source>
        <strain evidence="2 3">R16</strain>
    </source>
</reference>
<sequence>MRKTDVRPWTPQWRERAETEMAWLEAMLGGELLELHHIGSTSIEAIGWAKPVVDLLAVVRSVQALDALEDAFAQLGYEAKGENGIPGRRFYAQGGDRRTAHLHAFEAGAPQIGVHLRFRDYLEAHPERARAYGEHKRELAERFPDDTHAYQEAKQPFVQRLVQEAEAWAEAAERMAAEDAEARKLESESGEGSARPPRRSEDEMMALILGVARADERVRAVCLNGSRVNPLAPRDKLQDFDVVYLVTELDAYLADDSWIDVYGERVILQMPERMGLIPLDGGGRFAYLMQLADGNRIDLRLIPLEQTDAYLAEDRLTRILLDKDGRLPELPEPSDADFHVRPPRGSEFADCANEFWWVSTYVAKGLWRDEPLYALDHLNGPVRAMLLQMLDWQAGARHGFAVSTGKSGKYLDRWLPAESWQALLATYPSADRESVWTALLRMAELFGSSARDVAARLGLAYDEEEERRVRRYLLEVKSDTGQR</sequence>
<dbReference type="RefSeq" id="WP_180968447.1">
    <property type="nucleotide sequence ID" value="NZ_NFEZ01000004.1"/>
</dbReference>
<dbReference type="InterPro" id="IPR007530">
    <property type="entry name" value="Aminoglycoside_adenylylTfrase"/>
</dbReference>
<dbReference type="Pfam" id="PF04439">
    <property type="entry name" value="Adenyl_transf"/>
    <property type="match status" value="1"/>
</dbReference>
<feature type="region of interest" description="Disordered" evidence="1">
    <location>
        <begin position="178"/>
        <end position="199"/>
    </location>
</feature>
<keyword evidence="2" id="KW-0808">Transferase</keyword>
<dbReference type="SUPFAM" id="SSF81631">
    <property type="entry name" value="PAP/OAS1 substrate-binding domain"/>
    <property type="match status" value="1"/>
</dbReference>
<dbReference type="Gene3D" id="1.20.120.330">
    <property type="entry name" value="Nucleotidyltransferases domain 2"/>
    <property type="match status" value="1"/>
</dbReference>
<dbReference type="AlphaFoldDB" id="A0A2N5N1X1"/>
<evidence type="ECO:0000313" key="3">
    <source>
        <dbReference type="Proteomes" id="UP000234789"/>
    </source>
</evidence>
<feature type="compositionally biased region" description="Basic and acidic residues" evidence="1">
    <location>
        <begin position="178"/>
        <end position="187"/>
    </location>
</feature>
<dbReference type="EMBL" id="NFEZ01000004">
    <property type="protein sequence ID" value="PLT44334.1"/>
    <property type="molecule type" value="Genomic_DNA"/>
</dbReference>
<evidence type="ECO:0000256" key="1">
    <source>
        <dbReference type="SAM" id="MobiDB-lite"/>
    </source>
</evidence>
<dbReference type="PANTHER" id="PTHR34822">
    <property type="entry name" value="GRPB DOMAIN PROTEIN (AFU_ORTHOLOGUE AFUA_1G01530)"/>
    <property type="match status" value="1"/>
</dbReference>
<name>A0A2N5N1X1_9BACL</name>
<dbReference type="PANTHER" id="PTHR34822:SF1">
    <property type="entry name" value="GRPB FAMILY PROTEIN"/>
    <property type="match status" value="1"/>
</dbReference>
<gene>
    <name evidence="2" type="ORF">B8V81_2765</name>
</gene>
<dbReference type="GO" id="GO:0016779">
    <property type="term" value="F:nucleotidyltransferase activity"/>
    <property type="evidence" value="ECO:0007669"/>
    <property type="project" value="UniProtKB-KW"/>
</dbReference>
<proteinExistence type="predicted"/>
<dbReference type="InterPro" id="IPR007344">
    <property type="entry name" value="GrpB/CoaE"/>
</dbReference>
<dbReference type="Pfam" id="PF04229">
    <property type="entry name" value="GrpB"/>
    <property type="match status" value="1"/>
</dbReference>
<accession>A0A2N5N1X1</accession>
<dbReference type="EC" id="2.7.7.-" evidence="2"/>